<accession>A0ABS2D9S2</accession>
<keyword evidence="2" id="KW-1185">Reference proteome</keyword>
<proteinExistence type="predicted"/>
<evidence type="ECO:0000313" key="2">
    <source>
        <dbReference type="Proteomes" id="UP000763641"/>
    </source>
</evidence>
<dbReference type="EMBL" id="JAFEMC010000004">
    <property type="protein sequence ID" value="MBM6577675.1"/>
    <property type="molecule type" value="Genomic_DNA"/>
</dbReference>
<dbReference type="RefSeq" id="WP_204199778.1">
    <property type="nucleotide sequence ID" value="NZ_JAFEMC010000004.1"/>
</dbReference>
<sequence length="108" mass="12351">MAAFDGCLDLAKSQVALRALRYGHFPADIFDEYAWDMMLHMYIAALREQKMYIDNAVNLTSKNKKVGDRWIKHLHADGMIVVDGEMITLSEQAMQRMNSYHEEALAAV</sequence>
<comment type="caution">
    <text evidence="1">The sequence shown here is derived from an EMBL/GenBank/DDBJ whole genome shotgun (WGS) entry which is preliminary data.</text>
</comment>
<organism evidence="1 2">
    <name type="scientific">Sphingomonas longa</name>
    <dbReference type="NCBI Taxonomy" id="2778730"/>
    <lineage>
        <taxon>Bacteria</taxon>
        <taxon>Pseudomonadati</taxon>
        <taxon>Pseudomonadota</taxon>
        <taxon>Alphaproteobacteria</taxon>
        <taxon>Sphingomonadales</taxon>
        <taxon>Sphingomonadaceae</taxon>
        <taxon>Sphingomonas</taxon>
    </lineage>
</organism>
<gene>
    <name evidence="1" type="ORF">ILT43_14935</name>
</gene>
<protein>
    <submittedName>
        <fullName evidence="1">Uncharacterized protein</fullName>
    </submittedName>
</protein>
<name>A0ABS2D9S2_9SPHN</name>
<reference evidence="1 2" key="1">
    <citation type="submission" date="2020-12" db="EMBL/GenBank/DDBJ databases">
        <title>Sphingomonas sp.</title>
        <authorList>
            <person name="Kim M.K."/>
        </authorList>
    </citation>
    <scope>NUCLEOTIDE SEQUENCE [LARGE SCALE GENOMIC DNA]</scope>
    <source>
        <strain evidence="1 2">BT552</strain>
    </source>
</reference>
<dbReference type="Proteomes" id="UP000763641">
    <property type="component" value="Unassembled WGS sequence"/>
</dbReference>
<evidence type="ECO:0000313" key="1">
    <source>
        <dbReference type="EMBL" id="MBM6577675.1"/>
    </source>
</evidence>